<dbReference type="GO" id="GO:0005886">
    <property type="term" value="C:plasma membrane"/>
    <property type="evidence" value="ECO:0007669"/>
    <property type="project" value="TreeGrafter"/>
</dbReference>
<evidence type="ECO:0000256" key="5">
    <source>
        <dbReference type="ARBA" id="ARBA00022801"/>
    </source>
</evidence>
<evidence type="ECO:0000313" key="13">
    <source>
        <dbReference type="EMBL" id="VFU00938.1"/>
    </source>
</evidence>
<dbReference type="CDD" id="cd06562">
    <property type="entry name" value="GH20_HexA_HexB-like"/>
    <property type="match status" value="1"/>
</dbReference>
<feature type="chain" id="PRO_5033437893" description="beta-N-acetylhexosaminidase" evidence="9">
    <location>
        <begin position="20"/>
        <end position="599"/>
    </location>
</feature>
<evidence type="ECO:0000256" key="4">
    <source>
        <dbReference type="ARBA" id="ARBA00022729"/>
    </source>
</evidence>
<feature type="signal peptide" evidence="9">
    <location>
        <begin position="1"/>
        <end position="19"/>
    </location>
</feature>
<dbReference type="SUPFAM" id="SSF51445">
    <property type="entry name" value="(Trans)glycosidases"/>
    <property type="match status" value="1"/>
</dbReference>
<comment type="catalytic activity">
    <reaction evidence="1">
        <text>Hydrolysis of terminal non-reducing N-acetyl-D-hexosamine residues in N-acetyl-beta-D-hexosaminides.</text>
        <dbReference type="EC" id="3.2.1.52"/>
    </reaction>
</comment>
<evidence type="ECO:0000259" key="10">
    <source>
        <dbReference type="Pfam" id="PF00728"/>
    </source>
</evidence>
<dbReference type="InterPro" id="IPR025705">
    <property type="entry name" value="Beta_hexosaminidase_sua/sub"/>
</dbReference>
<dbReference type="Gene3D" id="3.30.379.10">
    <property type="entry name" value="Chitobiase/beta-hexosaminidase domain 2-like"/>
    <property type="match status" value="1"/>
</dbReference>
<dbReference type="GO" id="GO:0005975">
    <property type="term" value="P:carbohydrate metabolic process"/>
    <property type="evidence" value="ECO:0007669"/>
    <property type="project" value="InterPro"/>
</dbReference>
<dbReference type="OrthoDB" id="428480at2759"/>
<dbReference type="InterPro" id="IPR017853">
    <property type="entry name" value="GH"/>
</dbReference>
<dbReference type="EC" id="3.2.1.52" evidence="3"/>
<evidence type="ECO:0000256" key="2">
    <source>
        <dbReference type="ARBA" id="ARBA00006285"/>
    </source>
</evidence>
<evidence type="ECO:0000256" key="7">
    <source>
        <dbReference type="ARBA" id="ARBA00023295"/>
    </source>
</evidence>
<comment type="similarity">
    <text evidence="2">Belongs to the glycosyl hydrolase 20 family.</text>
</comment>
<keyword evidence="6" id="KW-0325">Glycoprotein</keyword>
<keyword evidence="7" id="KW-0326">Glycosidase</keyword>
<accession>A0A485LUE9</accession>
<organism evidence="13 14">
    <name type="scientific">Aphanomyces stellatus</name>
    <dbReference type="NCBI Taxonomy" id="120398"/>
    <lineage>
        <taxon>Eukaryota</taxon>
        <taxon>Sar</taxon>
        <taxon>Stramenopiles</taxon>
        <taxon>Oomycota</taxon>
        <taxon>Saprolegniomycetes</taxon>
        <taxon>Saprolegniales</taxon>
        <taxon>Verrucalvaceae</taxon>
        <taxon>Aphanomyces</taxon>
    </lineage>
</organism>
<evidence type="ECO:0000256" key="1">
    <source>
        <dbReference type="ARBA" id="ARBA00001231"/>
    </source>
</evidence>
<dbReference type="SUPFAM" id="SSF55545">
    <property type="entry name" value="beta-N-acetylhexosaminidase-like domain"/>
    <property type="match status" value="1"/>
</dbReference>
<name>A0A485LUE9_9STRA</name>
<reference evidence="12" key="2">
    <citation type="submission" date="2019-06" db="EMBL/GenBank/DDBJ databases">
        <title>Genomics analysis of Aphanomyces spp. identifies a new class of oomycete effector associated with host adaptation.</title>
        <authorList>
            <person name="Gaulin E."/>
        </authorList>
    </citation>
    <scope>NUCLEOTIDE SEQUENCE</scope>
    <source>
        <strain evidence="12">CBS 578.67</strain>
    </source>
</reference>
<dbReference type="PANTHER" id="PTHR22600">
    <property type="entry name" value="BETA-HEXOSAMINIDASE"/>
    <property type="match status" value="1"/>
</dbReference>
<dbReference type="GO" id="GO:0016231">
    <property type="term" value="F:beta-N-acetylglucosaminidase activity"/>
    <property type="evidence" value="ECO:0007669"/>
    <property type="project" value="TreeGrafter"/>
</dbReference>
<dbReference type="PRINTS" id="PR00738">
    <property type="entry name" value="GLHYDRLASE20"/>
</dbReference>
<evidence type="ECO:0000313" key="12">
    <source>
        <dbReference type="EMBL" id="KAF0683653.1"/>
    </source>
</evidence>
<dbReference type="PANTHER" id="PTHR22600:SF26">
    <property type="entry name" value="BETA-N-ACETYLHEXOSAMINIDASE"/>
    <property type="match status" value="1"/>
</dbReference>
<protein>
    <recommendedName>
        <fullName evidence="3">beta-N-acetylhexosaminidase</fullName>
        <ecNumber evidence="3">3.2.1.52</ecNumber>
    </recommendedName>
</protein>
<dbReference type="Pfam" id="PF14845">
    <property type="entry name" value="Glycohydro_20b2"/>
    <property type="match status" value="1"/>
</dbReference>
<sequence length="599" mass="66120">MRSCGIWITAVVAVSSVTGLAIPPKRYQCQNGVCTQTPLSITSSSGSSLRICQLTCGDGSLWPKPTQQMKLGSTVQAVNVASIPHSISFGDGASAPSALVVAMQGVFLDLVQSKATECTLTSVEDTPLSISATIKTSKETLSMETDESYSLTIDLTKTSTPIAITAASLFGYRHALMTLSQLVEYDDISHSMYIVASAVIRDAPAFAHRGLALDTSRNFYSVPALKRVLDGMGATKLNTFHWHMTDTHSFSVEIIGEPRLTQYGAYSARQVYTQAEVRALVRYGKARGIRIVPELDAPAHVGAGWTWGPEANLGDLVVCYDHDPWMEACVEPPCGQLNPRNPNIFPILTTIYTEFNALFESDVFHMGGDEVHVGCWNSSALVTAGMKSRQKRDFLDLWAAFQQQVLDSLHEMAPTKKAMLWSSDLTNVATIDKYLDPSDYIIQIWDATTVEGEPTKIAAQLAKKGFHVVLSNYDKWYLDCGGGNWLSNGTSWCDPYKSWQHIYDVDLFQDMPSRMTKYVLGGEVALWAEMADEYAAEVKLWPRAAAAAERLWSNPTTTTWKEAVPRLLTQRRRIVEMGIHADALQPQWCMDNPTRCTLL</sequence>
<keyword evidence="4 9" id="KW-0732">Signal</keyword>
<dbReference type="Gene3D" id="3.20.20.80">
    <property type="entry name" value="Glycosidases"/>
    <property type="match status" value="1"/>
</dbReference>
<evidence type="ECO:0000256" key="3">
    <source>
        <dbReference type="ARBA" id="ARBA00012663"/>
    </source>
</evidence>
<gene>
    <name evidence="13" type="primary">Aste57867_24298</name>
    <name evidence="12" type="ORF">As57867_024223</name>
    <name evidence="13" type="ORF">ASTE57867_24298</name>
</gene>
<proteinExistence type="inferred from homology"/>
<feature type="domain" description="Glycoside hydrolase family 20 catalytic" evidence="10">
    <location>
        <begin position="206"/>
        <end position="554"/>
    </location>
</feature>
<dbReference type="InterPro" id="IPR015883">
    <property type="entry name" value="Glyco_hydro_20_cat"/>
</dbReference>
<dbReference type="EMBL" id="VJMH01007385">
    <property type="protein sequence ID" value="KAF0683653.1"/>
    <property type="molecule type" value="Genomic_DNA"/>
</dbReference>
<feature type="domain" description="Beta-hexosaminidase eukaryotic type N-terminal" evidence="11">
    <location>
        <begin position="61"/>
        <end position="182"/>
    </location>
</feature>
<evidence type="ECO:0000256" key="6">
    <source>
        <dbReference type="ARBA" id="ARBA00023180"/>
    </source>
</evidence>
<dbReference type="AlphaFoldDB" id="A0A485LUE9"/>
<dbReference type="FunFam" id="3.20.20.80:FF:000063">
    <property type="entry name" value="Beta-hexosaminidase"/>
    <property type="match status" value="1"/>
</dbReference>
<dbReference type="EMBL" id="CAADRA010007411">
    <property type="protein sequence ID" value="VFU00938.1"/>
    <property type="molecule type" value="Genomic_DNA"/>
</dbReference>
<evidence type="ECO:0000259" key="11">
    <source>
        <dbReference type="Pfam" id="PF14845"/>
    </source>
</evidence>
<dbReference type="Proteomes" id="UP000332933">
    <property type="component" value="Unassembled WGS sequence"/>
</dbReference>
<keyword evidence="14" id="KW-1185">Reference proteome</keyword>
<reference evidence="13 14" key="1">
    <citation type="submission" date="2019-03" db="EMBL/GenBank/DDBJ databases">
        <authorList>
            <person name="Gaulin E."/>
            <person name="Dumas B."/>
        </authorList>
    </citation>
    <scope>NUCLEOTIDE SEQUENCE [LARGE SCALE GENOMIC DNA]</scope>
    <source>
        <strain evidence="13">CBS 568.67</strain>
    </source>
</reference>
<keyword evidence="5" id="KW-0378">Hydrolase</keyword>
<dbReference type="InterPro" id="IPR029019">
    <property type="entry name" value="HEX_eukaryotic_N"/>
</dbReference>
<feature type="active site" description="Proton donor" evidence="8">
    <location>
        <position position="370"/>
    </location>
</feature>
<dbReference type="InterPro" id="IPR029018">
    <property type="entry name" value="Hex-like_dom2"/>
</dbReference>
<dbReference type="GO" id="GO:0030203">
    <property type="term" value="P:glycosaminoglycan metabolic process"/>
    <property type="evidence" value="ECO:0007669"/>
    <property type="project" value="TreeGrafter"/>
</dbReference>
<dbReference type="Pfam" id="PF00728">
    <property type="entry name" value="Glyco_hydro_20"/>
    <property type="match status" value="1"/>
</dbReference>
<evidence type="ECO:0000256" key="8">
    <source>
        <dbReference type="PIRSR" id="PIRSR625705-1"/>
    </source>
</evidence>
<evidence type="ECO:0000313" key="14">
    <source>
        <dbReference type="Proteomes" id="UP000332933"/>
    </source>
</evidence>
<evidence type="ECO:0000256" key="9">
    <source>
        <dbReference type="SAM" id="SignalP"/>
    </source>
</evidence>